<dbReference type="STRING" id="398512.Bccel_3323"/>
<sequence length="191" mass="21017">MKVIAINGSPRVNGNTKQSLEIVGNILAKNGIEVEYVQLGGMLLHGCRACGGCFKSRNKRCVIQDDKLNDVLEKVFDADGVIIGSPTYFSNVTTEVKAFIDRCGYVSKANNNLLKHKVGAPVVAVRRAGSNFVYSAINFFFGIAEMPIATSSYWNMTLARDIGEVQNDEEGKRTFENLGENMVWMLEKLNG</sequence>
<dbReference type="RefSeq" id="WP_036939113.1">
    <property type="nucleotide sequence ID" value="NZ_JQKC01000008.1"/>
</dbReference>
<dbReference type="InterPro" id="IPR005025">
    <property type="entry name" value="FMN_Rdtase-like_dom"/>
</dbReference>
<reference evidence="5" key="1">
    <citation type="submission" date="2015-07" db="EMBL/GenBank/DDBJ databases">
        <title>Near-Complete Genome Sequence of the Cellulolytic Bacterium Bacteroides (Pseudobacteroides) cellulosolvens ATCC 35603.</title>
        <authorList>
            <person name="Dassa B."/>
            <person name="Utturkar S.M."/>
            <person name="Klingeman D.M."/>
            <person name="Hurt R.A."/>
            <person name="Keller M."/>
            <person name="Xu J."/>
            <person name="Reddy Y.H.K."/>
            <person name="Borovok I."/>
            <person name="Grinberg I.R."/>
            <person name="Lamed R."/>
            <person name="Zhivin O."/>
            <person name="Bayer E.A."/>
            <person name="Brown S.D."/>
        </authorList>
    </citation>
    <scope>NUCLEOTIDE SEQUENCE [LARGE SCALE GENOMIC DNA]</scope>
    <source>
        <strain evidence="5">DSM 2933</strain>
    </source>
</reference>
<dbReference type="SUPFAM" id="SSF52218">
    <property type="entry name" value="Flavoproteins"/>
    <property type="match status" value="1"/>
</dbReference>
<dbReference type="eggNOG" id="COG0655">
    <property type="taxonomic scope" value="Bacteria"/>
</dbReference>
<keyword evidence="2" id="KW-0288">FMN</keyword>
<dbReference type="InterPro" id="IPR051796">
    <property type="entry name" value="ISF_SsuE-like"/>
</dbReference>
<dbReference type="GO" id="GO:0016491">
    <property type="term" value="F:oxidoreductase activity"/>
    <property type="evidence" value="ECO:0007669"/>
    <property type="project" value="InterPro"/>
</dbReference>
<comment type="caution">
    <text evidence="4">The sequence shown here is derived from an EMBL/GenBank/DDBJ whole genome shotgun (WGS) entry which is preliminary data.</text>
</comment>
<dbReference type="AlphaFoldDB" id="A0A0L6JRN0"/>
<keyword evidence="1" id="KW-0285">Flavoprotein</keyword>
<dbReference type="PANTHER" id="PTHR43278">
    <property type="entry name" value="NAD(P)H-DEPENDENT FMN-CONTAINING OXIDOREDUCTASE YWQN-RELATED"/>
    <property type="match status" value="1"/>
</dbReference>
<organism evidence="4 5">
    <name type="scientific">Pseudobacteroides cellulosolvens ATCC 35603 = DSM 2933</name>
    <dbReference type="NCBI Taxonomy" id="398512"/>
    <lineage>
        <taxon>Bacteria</taxon>
        <taxon>Bacillati</taxon>
        <taxon>Bacillota</taxon>
        <taxon>Clostridia</taxon>
        <taxon>Eubacteriales</taxon>
        <taxon>Oscillospiraceae</taxon>
        <taxon>Pseudobacteroides</taxon>
    </lineage>
</organism>
<dbReference type="OrthoDB" id="9790975at2"/>
<dbReference type="PANTHER" id="PTHR43278:SF4">
    <property type="entry name" value="NAD(P)H-DEPENDENT FMN-CONTAINING OXIDOREDUCTASE YWQN-RELATED"/>
    <property type="match status" value="1"/>
</dbReference>
<gene>
    <name evidence="4" type="ORF">Bccel_3323</name>
</gene>
<evidence type="ECO:0000313" key="4">
    <source>
        <dbReference type="EMBL" id="KNY28052.1"/>
    </source>
</evidence>
<evidence type="ECO:0000259" key="3">
    <source>
        <dbReference type="Pfam" id="PF03358"/>
    </source>
</evidence>
<evidence type="ECO:0000256" key="1">
    <source>
        <dbReference type="ARBA" id="ARBA00022630"/>
    </source>
</evidence>
<proteinExistence type="predicted"/>
<keyword evidence="5" id="KW-1185">Reference proteome</keyword>
<dbReference type="Gene3D" id="3.40.50.360">
    <property type="match status" value="1"/>
</dbReference>
<evidence type="ECO:0000256" key="2">
    <source>
        <dbReference type="ARBA" id="ARBA00022643"/>
    </source>
</evidence>
<feature type="domain" description="NADPH-dependent FMN reductase-like" evidence="3">
    <location>
        <begin position="1"/>
        <end position="157"/>
    </location>
</feature>
<dbReference type="Proteomes" id="UP000036923">
    <property type="component" value="Unassembled WGS sequence"/>
</dbReference>
<dbReference type="PATRIC" id="fig|398512.5.peg.3481"/>
<dbReference type="EMBL" id="LGTC01000001">
    <property type="protein sequence ID" value="KNY28052.1"/>
    <property type="molecule type" value="Genomic_DNA"/>
</dbReference>
<dbReference type="Pfam" id="PF03358">
    <property type="entry name" value="FMN_red"/>
    <property type="match status" value="1"/>
</dbReference>
<protein>
    <submittedName>
        <fullName evidence="4">NADPH-dependent FMN reductase</fullName>
    </submittedName>
</protein>
<name>A0A0L6JRN0_9FIRM</name>
<dbReference type="InterPro" id="IPR029039">
    <property type="entry name" value="Flavoprotein-like_sf"/>
</dbReference>
<accession>A0A0L6JRN0</accession>
<evidence type="ECO:0000313" key="5">
    <source>
        <dbReference type="Proteomes" id="UP000036923"/>
    </source>
</evidence>